<evidence type="ECO:0000256" key="17">
    <source>
        <dbReference type="ARBA" id="ARBA00022989"/>
    </source>
</evidence>
<dbReference type="CDD" id="cd12879">
    <property type="entry name" value="SPRY3_RyR"/>
    <property type="match status" value="1"/>
</dbReference>
<keyword evidence="10" id="KW-0677">Repeat</keyword>
<keyword evidence="14" id="KW-0067">ATP-binding</keyword>
<feature type="compositionally biased region" description="Basic residues" evidence="30">
    <location>
        <begin position="5216"/>
        <end position="5226"/>
    </location>
</feature>
<dbReference type="FunFam" id="2.60.120.920:FF:000002">
    <property type="entry name" value="ryanodine receptor isoform X2"/>
    <property type="match status" value="1"/>
</dbReference>
<evidence type="ECO:0000256" key="8">
    <source>
        <dbReference type="ARBA" id="ARBA00022692"/>
    </source>
</evidence>
<dbReference type="Gene3D" id="1.10.555.10">
    <property type="entry name" value="Rho GTPase activation protein"/>
    <property type="match status" value="1"/>
</dbReference>
<feature type="transmembrane region" description="Helical" evidence="31">
    <location>
        <begin position="5025"/>
        <end position="5043"/>
    </location>
</feature>
<feature type="compositionally biased region" description="Basic and acidic residues" evidence="30">
    <location>
        <begin position="5188"/>
        <end position="5202"/>
    </location>
</feature>
<feature type="region of interest" description="Disordered" evidence="30">
    <location>
        <begin position="612"/>
        <end position="707"/>
    </location>
</feature>
<keyword evidence="12" id="KW-0702">S-nitrosylation</keyword>
<evidence type="ECO:0000256" key="7">
    <source>
        <dbReference type="ARBA" id="ARBA00022673"/>
    </source>
</evidence>
<dbReference type="InterPro" id="IPR008936">
    <property type="entry name" value="Rho_GTPase_activation_prot"/>
</dbReference>
<sequence>MFACYNHPCLSSLAPERRLHLLSRSRLGEARGIPTRFQGGYRVSSRRPKECEGTTQQCIIRVMSTTCDPRNSFPSWSERQSAERGQSHARTAPRQRPATPDASMEASRQLHGRQRSQGMKTPTTAVPLRAEHNRPPLSPWTLELWLLLWTRWPGLSLDSCLTLLPLEPDPGRRFLIPAQLGIPDWGVSGMRVTSDVSKRAKPAAGVKRNSELGRTCARCAAVCLTVILFQKEIRGHSDKTHTLSSIVEAPAVPETQPAILLYAAINVWPFTAFAVSVLVEVDVFHMSFFFTSESAVGKNTQETGGNRVFAFGRDLPSLPQCEVLDVGGTVPQFLVDACQFLSLHLGTEGLFRKTGSLTRIRVLRARLEQGEPLFLPPLSAALQPCDVATLLKQFLRELPSPLIPPALQGALCRAQGLGGEDRREGATLLLTALLPPAHARVLRYLCSFLRSAAQRSSESRMDLGSLALVISPNLMQCPISGSRLAVGTEAMLERQAAAVRALITHAEHIGVIPTFMLEKKQSLLLGAEPGCVTPPGDALETGAGLRVPGSVKHHRRSVGERFVGAFNKLMTSRTPTGTPVPVDGRAAGGTPGQQGEASPMLQSLLVTKRKAFEDTVPEPEGSARKRRSIQDLREESPAVSLSPPSDPVCSQSSPPRCSPASVLPQLRGSQRREGSTPNRSIRSKRGKRTADKRAQRPPATQCAMREERGDRFRRSLRLFSLNFVEINFSLLDLQGSELGRKKVTDSQDGHNCSKGGGLSEAPVTPVGGPERVVVVCEVDDDPDLLTCSFVDSPGDSLYPETFINVFPDTPTLTAQAEMGSPQDDEVVLQCTATILKEQIKLCLACEGFGNRLCFLESTSNAQNVPPDLAICSFILEQSLSVRALQEMLANTVEMGNESSQGGGHRTLLYGHAILLRHSHSSMYLSCLTTSRSLTDKLAFDVGLQEDATGEACWWTIHPASKQRSEGEKVRVGDDLILVSVSSERYLHLSYASGDLMVDASFMQTLWNMNPVCSGCELAEGYLTGGHVLRLFHGHMDECLAIAASDQAEEQRRQAHYEGGAVCSHARSLWRLEPLRISWSGSHMKCGQPFRVRHVTTGRYLGLDEEKGLMVVDPERANTKMSAFCFRASKEKLEVAPKRDVEGMGTPEIKYGESMCFVQHVSTGLWLTYAAVDAKSARLGPLKRKAILHQEGHMDDALSLSRSQHEESQAARMIYSTTGLFRQFIKGLDSLSGKNKSSSPVTLPLDSVVLSLQDLINYFCPPEEELEHEEKQTKLRSLRNRQNLFQEEGMIALVLECIDRLNVYNTAAHFSEMAGEEAAESWKEIVNLLYELLASLIRGNRANCALFSDNLDWLVSKLDRLEASSGTVLDVLCSLCVCNGVAVRSNQNLITENLLPGRDLLLQTNIINYVTSVRPNIFLGTCEGSTQYKKWYFEVMVDYVEPFVTAQAMHLRVGWALTEGYSPYPGGGEGWGSNGVGDDLYSYGFDGLHLWSGRVPRVVASPNQHLLAPDDVVSCCLDLSVPSISFRINGHPVQGMFENFNLDGLFFPVVSFSAGVKVRFLLGGRHGDFKFLPPPGYAPCYEALLPKERMRIEPIKEYKHDFDGVRNLLGPTQSLTHTAFTPCPVDTVQIVLPPHLERIREKLAENIHELWAVTRIEQGWTYGMFRDDNKKLHPCLVEFQRLPEPERNYNLQMSGETLKTLLALGCHVGMADEKAEENLKKIKLPKTYMMSSGYKPAPLDLSHVKLTPAQNTLVDRLAENGHNVWARDRVRQGWTYSIVQDIMNKRNPRLVPYNLLDERTKKTNRDSVCEAVRTLIGYGYNIEPPDQESSGHGPGHARSDKVRVFRAEKSYAVNSGKWYFEFEAVTVGEMRVGWARPNVRADTELGADELSYVFNGNKAQRWHVGSEPFGRNWQPGDVVGCMIDLVDMNIMFTLNGELLISDSGSEQAFKDIEIGEGFIPVCSLGLSQVGRINLGQDVSSLRYFTICGLQEGFEPFAINMKRDITMWFSKSLPQFNPVPTDHHVEVSRVDGTVDSPPCLKVTHRTFGSQNANTDMFFMRLSMPVEFHETFRVPAGTTPLTHPLTNPEEEVQEVDPDSEFEQLKKSASRKEAEGTEKEPSQPREIPGKEKESAGKGGGENEKDAASEKGKKRGFLFKAKKAAFIAPPPVIPTVPRLMEDVVPDDRDDPEMILNTTTYYYSVRIFAGQEPSGVWVGWVTPDYHQFDLNFDLSKVRTVTVTLGDDKGNIHDSMKRSNCYMVWAGEFSNSSQQTRITQEDLVIGCLVDLATGLMTFTANGKEINTFYQVEPNTKLFPAVFSLPSSQNMLQFELGKLKNIMPISAAMFRSERKNPVPQCPPRLDIQMLTPVVWSRMPNQFLEPESARVSERHGWMVECTEPLIMMALHIPEENRCIDILELSERLDLLKFHHHTLKLYCAVCALGNNRVAHALCSHVDESQLLYTIENTYLPGPLRSGYYDLLISMHLESAKRSRLMMNNEFIVPMTEETRSIKLYPDVEKKHGLPGVGLSTCLRPKLHFSPTNFVGTDPDLYTLSPVIPLQVLKTKAINMLTEAVQDGGQHTRDPVGGSVEFQFVPVLKLISTLLIMGVFEDDDVRHILKMIEPNVFAGGAEGGTPEEEEELEEEELEDEGMGAEGEEEEEEVEEEEGKGEKADEEKEEDMEEKELEASEYEPKEEEDGLEEGLLQMKLPESVKLQMCNLLQYFCDCELRHRVEAIISFSDRFINLLQSNQRQRYNELMMAFTMSAAETARKTREFRSPPQEQINMLLNFKHSPDDEECPVPDEIRDEMQEFHNDLLSHCGIHIEEEEEEEEKDTSLRGRFLSLVDKIKSLRRRRQEEEPEPEEEAKPSTLQELISHTMVHWAQESFVQNPELVRLMFSLLHRQYDGLGELIRAVPKAYIINAVSVHDTMDLLECLGQIRSLLIVQMGPEEERLMIQSIGNIMNNKVFYQHPNLMRALGMHETVMEVMVNVLGGGDSKEIRFPRMVTNCCRFLCYFCRISRQNQRSMFDHLSYLLQNSGIGLGMRGSTPLDVAAASVIDNNELALALQEQDLEKVVTYLAGCGLQSCPMLLSKGYPDIGWNPMGGERYLDFLRFAVFVNGESVEENANVVVRLLIRRPECFGPALRGEGGNGLLAAIEEAIKISEDPARDGPTVKKDRRFPMFGGEEQQEENRVHLGNAIMSFYAALIDLLGRCAPEMHLIQAGKGEALRIRAILRSLVPIEDLVGVISLPVQIPSFGKDGNIVEPKMSASFVPDHKAPMVLFLDRVYGIDNQDFLLHLLEVGFLPDMRAAASLDTVRLHRAIMIDSMLHTIYRLSRGRSLTKAQRDVIEDCLMSLCKYLRPSMLQHLLRRLVFDVPILNEYAKMPLKLLTNHYERCWKYYCLPNGWANYGVSSEEELHLTRKLFWGIFESLAHKKFDPELFKIAMPCICAIAGAIPPDYVDASYSSKTEKKASVDAEGNFDPKPVETTNTIIPEKLDGFINKYAEYTHDKWAFEKIQNNWTYGEILDENAKTHPMLRPYKTFSEKDKEIYRWPIKESIKAMIAWEWTLEKAREGEEEKTEKKKTRKISQTVQATYDPSHGYNPQPIEISGMALSRELQAMAEQLAENYHNTWGRKKKLELQAKGGGTHPLLVPYDTLTAKEKARDREKAHELLKFLQLNGYAVTRGLKDMELDTSSIEKRFAYGFLQKLLKWMDIAQEFIAHLEAVVSSGRVEKSPHEQEIKFFAKILLPLINQYFKNHCLYFLSTPAKVLGSGSHSSNKEKEMIASIFCKLAALVRHRVSLFGTDAPAVVNCMHILARSLDARTVMKSGPEIVKAGLRSFFESAAEDIEKTVENLKLGKVSQSRTQVKGVSQNISYTTVALLPVLTSLFEHLAQHQFGDDFILDDLQVSCYRIMCSIYSLGTTKNPYVERQRPALGECLARLAAAMPPHLNEHNQFSVYTTKTPRERAILGLPNQVQDLCPDIPELDVLMKEIGDLAESGARYTEMPHVIEITLPMLCNYLPRWWERGPENFPDQEGRLCTDVTAEPLNQLLGNIMKIVVNNLGIEEASWMKRLAVFAQPIVNRASPDMLKSHFIPTMEKLKKRSGKVVAEEDQLRLEGKTESDEAEGIIRDEFSVLCRDLYALYPLLIRYVDNNRARWLTYPDSDAEELFRMVGEVFIFWSKSHNFKREEQNFVVMNEINNMSFLTADSKSKMSKSGGSDQERTKKKRRGDRYSVQTSLIVAALKKMLPIGLNMCSPADQELINVAKTRYALKDTDEEVREFLQNNLHLQGKVDNPSMRWQMALYKEMSGKAEDAEDPEKVVKRVQEVAAVLYHIEVMEHPFKSKKAVWHKLLSKQRRRAVVACFRMTPLYNLPRHRASNMFLEGFKRTWIETEGYSFEDRMIDDLSKSMEQEEEEEEETETKPDPLHQLILHFSRTALTEKSKLDVDYLYMSYADIMAKSCHLGEEGEEGEEEKGGEELSFEEKEMEKQRLLYQQARLHNRGASEMVLQMISACKGETGVMVSSTLKLGISILNGGNNEVQQKMLDYLKEKKEVGFFQSVQALMQTCSVLDLNAFERQNKAEGLGMVSEEGTSEKVMADDEFTCDLFRFLQLLCEGHNNDFQNYLRTQTGNTTTINIIICTVDYLLRLQESISDFYWYYSGKDTIDEPGKRNFSKAMNVAKQVFNSLTEYIQGPCTGNQQSLAHSRLWDAVVGFLHVFAHMMMKLAQDSSQIGLLKELLDLQKDMVVMLLSLLEGNVVNGTIARQMVDMLVESSSNVEMILKFFDMFLKLKDIVASDAFRDYVTDPRGLISKKDFQKAMDSQKQYSPSEIQFLLSCSEADENEMINFEEFANRFQEPAKDIGFNIAVLLTNLSEHVPHDTRLQNFLEQAESVLNYFRPFLGRIEIMGASKRIERIYFEISEANRTQWEMPQVKESKRQFIFDVVNEGGESEKMELFVNFCEDTIFEMQIASQISETEEEGREEPESSSAFADFVNSVFHFLGMFTFRNLRRQYRKLKKMTVKEMVVGLASLFWTLLMGILHFIYSVCKGFFLLIWHTLFGGGLVEGAKNITVTELLASMPDPTQDEVHGDLPADSGGNEELDSGASGDLLETGKGEEAEEEAQDMFGDRKEGGRMASIDAPGGLGDIGETTPVELPTPEGTPLAKRKMLSGEEQEPEPEPQVIEEPPPEPEKADAENGEKAEKEEEEAAPEEEEPLKKKKKKKKMKREQKPTGSQDGFEFWNELEIQRIKFLNYLSRNFYNLRFLALFVAFALNFILLFYRVSDSPPGEDEFEGSGLFDDEGEGSGFEEGGGEEEEEEGPVYYFLEESTGYMEPALAFLAIVHTLISFLCIIGYNCLKVPLVIFKREKELARKLEFDGLYITEQPEDDDIKGQWDRLVLNTPSFPSNYWDKFVKRKVLEKYGDIYGRERIAELLGMDLASLDISAQTQEKKSEPDNSVLSWITSIDIKYQIWKFGVVFTDNSFLYLVWYLVMSLLGHYNNFFFACHLLDIAMGVKTLRTILSSVTHNGKQLMMTVGLLAVVVYLYTVVAFNFFRKFYNKSEDEDEPDMKCDDMMTCYLFHMYVGVRAGGGIGDEIEDPAGDEYELYRVVFDITFFFFVIVILLAIIQGLIIDAFGELRDQQEQVKEDMETKCFICGIGSDYFDTTPHGFETHTMEEHNLANYMFFLMYLINKDETEHTGQESYVWKMYQERCWDFFPAGDCFRKQYEDQLG</sequence>
<dbReference type="SUPFAM" id="SSF47473">
    <property type="entry name" value="EF-hand"/>
    <property type="match status" value="1"/>
</dbReference>
<keyword evidence="16" id="KW-0703">Sarcoplasmic reticulum</keyword>
<reference evidence="35" key="1">
    <citation type="journal article" date="2021" name="Cell">
        <title>Tracing the genetic footprints of vertebrate landing in non-teleost ray-finned fishes.</title>
        <authorList>
            <person name="Bi X."/>
            <person name="Wang K."/>
            <person name="Yang L."/>
            <person name="Pan H."/>
            <person name="Jiang H."/>
            <person name="Wei Q."/>
            <person name="Fang M."/>
            <person name="Yu H."/>
            <person name="Zhu C."/>
            <person name="Cai Y."/>
            <person name="He Y."/>
            <person name="Gan X."/>
            <person name="Zeng H."/>
            <person name="Yu D."/>
            <person name="Zhu Y."/>
            <person name="Jiang H."/>
            <person name="Qiu Q."/>
            <person name="Yang H."/>
            <person name="Zhang Y.E."/>
            <person name="Wang W."/>
            <person name="Zhu M."/>
            <person name="He S."/>
            <person name="Zhang G."/>
        </authorList>
    </citation>
    <scope>NUCLEOTIDE SEQUENCE</scope>
    <source>
        <strain evidence="35">Allg_001</strain>
    </source>
</reference>
<evidence type="ECO:0000256" key="29">
    <source>
        <dbReference type="SAM" id="Coils"/>
    </source>
</evidence>
<evidence type="ECO:0000256" key="1">
    <source>
        <dbReference type="ARBA" id="ARBA00004326"/>
    </source>
</evidence>
<feature type="non-terminal residue" evidence="35">
    <location>
        <position position="1"/>
    </location>
</feature>
<feature type="domain" description="MIR" evidence="34">
    <location>
        <begin position="966"/>
        <end position="1011"/>
    </location>
</feature>
<dbReference type="GO" id="GO:0014808">
    <property type="term" value="P:release of sequestered calcium ion into cytosol by sarcoplasmic reticulum"/>
    <property type="evidence" value="ECO:0007669"/>
    <property type="project" value="TreeGrafter"/>
</dbReference>
<feature type="domain" description="B30.2/SPRY" evidence="32">
    <location>
        <begin position="1782"/>
        <end position="1978"/>
    </location>
</feature>
<dbReference type="Pfam" id="PF00520">
    <property type="entry name" value="Ion_trans"/>
    <property type="match status" value="1"/>
</dbReference>
<dbReference type="SMART" id="SM00472">
    <property type="entry name" value="MIR"/>
    <property type="match status" value="4"/>
</dbReference>
<evidence type="ECO:0000256" key="22">
    <source>
        <dbReference type="ARBA" id="ARBA00023303"/>
    </source>
</evidence>
<dbReference type="Pfam" id="PF06459">
    <property type="entry name" value="RR_TM4-6"/>
    <property type="match status" value="1"/>
</dbReference>
<dbReference type="InterPro" id="IPR036300">
    <property type="entry name" value="MIR_dom_sf"/>
</dbReference>
<dbReference type="GO" id="GO:0005219">
    <property type="term" value="F:ryanodine-sensitive calcium-release channel activity"/>
    <property type="evidence" value="ECO:0007669"/>
    <property type="project" value="InterPro"/>
</dbReference>
<dbReference type="Gene3D" id="1.25.10.30">
    <property type="entry name" value="IP3 receptor type 1 binding core, RIH domain"/>
    <property type="match status" value="1"/>
</dbReference>
<dbReference type="Pfam" id="PF08709">
    <property type="entry name" value="Ins145_P3_rec"/>
    <property type="match status" value="1"/>
</dbReference>
<feature type="compositionally biased region" description="Acidic residues" evidence="30">
    <location>
        <begin position="2085"/>
        <end position="2098"/>
    </location>
</feature>
<evidence type="ECO:0000256" key="28">
    <source>
        <dbReference type="ARBA" id="ARBA00046784"/>
    </source>
</evidence>
<feature type="region of interest" description="Disordered" evidence="30">
    <location>
        <begin position="569"/>
        <end position="598"/>
    </location>
</feature>
<dbReference type="InterPro" id="IPR013333">
    <property type="entry name" value="Ryan_recept"/>
</dbReference>
<dbReference type="PRINTS" id="PR00795">
    <property type="entry name" value="RYANODINER"/>
</dbReference>
<evidence type="ECO:0000313" key="36">
    <source>
        <dbReference type="Proteomes" id="UP000736164"/>
    </source>
</evidence>
<feature type="compositionally biased region" description="Acidic residues" evidence="30">
    <location>
        <begin position="5289"/>
        <end position="5302"/>
    </location>
</feature>
<dbReference type="PROSITE" id="PS50919">
    <property type="entry name" value="MIR"/>
    <property type="match status" value="4"/>
</dbReference>
<feature type="domain" description="B30.2/SPRY" evidence="32">
    <location>
        <begin position="1355"/>
        <end position="1566"/>
    </location>
</feature>
<evidence type="ECO:0000256" key="14">
    <source>
        <dbReference type="ARBA" id="ARBA00022840"/>
    </source>
</evidence>
<dbReference type="Pfam" id="PF21119">
    <property type="entry name" value="RYDR_Jsol"/>
    <property type="match status" value="1"/>
</dbReference>
<dbReference type="InterPro" id="IPR000198">
    <property type="entry name" value="RhoGAP_dom"/>
</dbReference>
<comment type="function">
    <text evidence="27">Cytosolic calcium-activated calcium channel that mediates the release of Ca(2+) from the sarcoplasmic reticulum into the cytosol and thereby plays a key role in triggering muscle contraction following depolarization of T-tubules. Repeated very high-level exercise increases the open probability of the channel and leads to Ca(2+) leaking into the cytoplasm. Can also mediate the release of Ca(2+) from intracellular stores in neurons, and may thereby promote prolonged Ca(2+) signaling in the brain. Required for normal embryonic development of muscle fibers and skeletal muscle. Required for normal heart morphogenesis, skin development and ossification during embryogenesis.</text>
</comment>
<dbReference type="GO" id="GO:0046872">
    <property type="term" value="F:metal ion binding"/>
    <property type="evidence" value="ECO:0007669"/>
    <property type="project" value="UniProtKB-KW"/>
</dbReference>
<feature type="compositionally biased region" description="Acidic residues" evidence="30">
    <location>
        <begin position="5203"/>
        <end position="5213"/>
    </location>
</feature>
<dbReference type="SUPFAM" id="SSF49899">
    <property type="entry name" value="Concanavalin A-like lectins/glucanases"/>
    <property type="match status" value="3"/>
</dbReference>
<protein>
    <recommendedName>
        <fullName evidence="2">Ryanodine receptor 1</fullName>
    </recommendedName>
    <alternativeName>
        <fullName evidence="25">Skeletal muscle calcium release channel</fullName>
    </alternativeName>
    <alternativeName>
        <fullName evidence="23">Skeletal muscle ryanodine receptor</fullName>
    </alternativeName>
    <alternativeName>
        <fullName evidence="26">Skeletal muscle-type ryanodine receptor</fullName>
    </alternativeName>
    <alternativeName>
        <fullName evidence="24">Type 1 ryanodine receptor</fullName>
    </alternativeName>
</protein>
<feature type="transmembrane region" description="Helical" evidence="31">
    <location>
        <begin position="5611"/>
        <end position="5634"/>
    </location>
</feature>
<dbReference type="InterPro" id="IPR013320">
    <property type="entry name" value="ConA-like_dom_sf"/>
</dbReference>
<dbReference type="FunFam" id="1.10.490.160:FF:000001">
    <property type="entry name" value="Ryanodine receptor 2 (Cardiac)"/>
    <property type="match status" value="1"/>
</dbReference>
<feature type="region of interest" description="Disordered" evidence="30">
    <location>
        <begin position="2074"/>
        <end position="2146"/>
    </location>
</feature>
<name>A0A8J7NS32_ATRSP</name>
<dbReference type="InterPro" id="IPR035764">
    <property type="entry name" value="SPRY2_RyR"/>
</dbReference>
<dbReference type="FunFam" id="2.80.10.50:FF:000009">
    <property type="entry name" value="Ryanodine receptor 1 (skeletal)"/>
    <property type="match status" value="1"/>
</dbReference>
<dbReference type="InterPro" id="IPR000699">
    <property type="entry name" value="RIH_dom"/>
</dbReference>
<feature type="coiled-coil region" evidence="29">
    <location>
        <begin position="4394"/>
        <end position="4421"/>
    </location>
</feature>
<keyword evidence="4" id="KW-0217">Developmental protein</keyword>
<dbReference type="CDD" id="cd23290">
    <property type="entry name" value="beta-trefoil_MIR_RyR1"/>
    <property type="match status" value="1"/>
</dbReference>
<evidence type="ECO:0000256" key="25">
    <source>
        <dbReference type="ARBA" id="ARBA00032969"/>
    </source>
</evidence>
<dbReference type="Gene3D" id="1.10.490.160">
    <property type="match status" value="2"/>
</dbReference>
<evidence type="ECO:0000256" key="5">
    <source>
        <dbReference type="ARBA" id="ARBA00022553"/>
    </source>
</evidence>
<proteinExistence type="predicted"/>
<evidence type="ECO:0000313" key="35">
    <source>
        <dbReference type="EMBL" id="MBN3318437.1"/>
    </source>
</evidence>
<dbReference type="SUPFAM" id="SSF48350">
    <property type="entry name" value="GTPase activation domain, GAP"/>
    <property type="match status" value="1"/>
</dbReference>
<dbReference type="GO" id="GO:0042383">
    <property type="term" value="C:sarcolemma"/>
    <property type="evidence" value="ECO:0007669"/>
    <property type="project" value="TreeGrafter"/>
</dbReference>
<dbReference type="Pfam" id="PF00620">
    <property type="entry name" value="RhoGAP"/>
    <property type="match status" value="1"/>
</dbReference>
<evidence type="ECO:0000256" key="10">
    <source>
        <dbReference type="ARBA" id="ARBA00022737"/>
    </source>
</evidence>
<keyword evidence="11" id="KW-0547">Nucleotide-binding</keyword>
<dbReference type="PROSITE" id="PS50238">
    <property type="entry name" value="RHOGAP"/>
    <property type="match status" value="1"/>
</dbReference>
<keyword evidence="9" id="KW-0479">Metal-binding</keyword>
<feature type="compositionally biased region" description="Polar residues" evidence="30">
    <location>
        <begin position="70"/>
        <end position="79"/>
    </location>
</feature>
<dbReference type="Pfam" id="PF02026">
    <property type="entry name" value="RyR"/>
    <property type="match status" value="4"/>
</dbReference>
<feature type="domain" description="MIR" evidence="34">
    <location>
        <begin position="1080"/>
        <end position="1137"/>
    </location>
</feature>
<dbReference type="Gene3D" id="1.10.287.70">
    <property type="match status" value="1"/>
</dbReference>
<evidence type="ECO:0000256" key="23">
    <source>
        <dbReference type="ARBA" id="ARBA00031197"/>
    </source>
</evidence>
<evidence type="ECO:0000256" key="19">
    <source>
        <dbReference type="ARBA" id="ARBA00023136"/>
    </source>
</evidence>
<keyword evidence="5" id="KW-0597">Phosphoprotein</keyword>
<feature type="domain" description="MIR" evidence="34">
    <location>
        <begin position="904"/>
        <end position="959"/>
    </location>
</feature>
<evidence type="ECO:0000256" key="9">
    <source>
        <dbReference type="ARBA" id="ARBA00022723"/>
    </source>
</evidence>
<evidence type="ECO:0000256" key="20">
    <source>
        <dbReference type="ARBA" id="ARBA00023170"/>
    </source>
</evidence>
<feature type="region of interest" description="Disordered" evidence="30">
    <location>
        <begin position="5080"/>
        <end position="5235"/>
    </location>
</feature>
<evidence type="ECO:0000256" key="4">
    <source>
        <dbReference type="ARBA" id="ARBA00022473"/>
    </source>
</evidence>
<dbReference type="InterPro" id="IPR015925">
    <property type="entry name" value="Ryanodine_IP3_receptor"/>
</dbReference>
<dbReference type="SMART" id="SM00449">
    <property type="entry name" value="SPRY"/>
    <property type="match status" value="3"/>
</dbReference>
<dbReference type="CDD" id="cd12877">
    <property type="entry name" value="SPRY1_RyR"/>
    <property type="match status" value="1"/>
</dbReference>
<evidence type="ECO:0000256" key="12">
    <source>
        <dbReference type="ARBA" id="ARBA00022799"/>
    </source>
</evidence>
<dbReference type="Pfam" id="PF08454">
    <property type="entry name" value="RIH_assoc"/>
    <property type="match status" value="1"/>
</dbReference>
<evidence type="ECO:0000259" key="34">
    <source>
        <dbReference type="PROSITE" id="PS50919"/>
    </source>
</evidence>
<dbReference type="InterPro" id="IPR014821">
    <property type="entry name" value="Ins145_P3_rcpt"/>
</dbReference>
<dbReference type="PROSITE" id="PS50188">
    <property type="entry name" value="B302_SPRY"/>
    <property type="match status" value="3"/>
</dbReference>
<keyword evidence="8 31" id="KW-0812">Transmembrane</keyword>
<keyword evidence="15" id="KW-0112">Calmodulin-binding</keyword>
<comment type="caution">
    <text evidence="35">The sequence shown here is derived from an EMBL/GenBank/DDBJ whole genome shotgun (WGS) entry which is preliminary data.</text>
</comment>
<evidence type="ECO:0000256" key="6">
    <source>
        <dbReference type="ARBA" id="ARBA00022568"/>
    </source>
</evidence>
<dbReference type="FunFam" id="2.60.120.920:FF:000003">
    <property type="entry name" value="ryanodine receptor isoform X2"/>
    <property type="match status" value="1"/>
</dbReference>
<feature type="domain" description="MIR" evidence="34">
    <location>
        <begin position="1019"/>
        <end position="1074"/>
    </location>
</feature>
<organism evidence="35 36">
    <name type="scientific">Atractosteus spatula</name>
    <name type="common">Alligator gar</name>
    <name type="synonym">Lepisosteus spatula</name>
    <dbReference type="NCBI Taxonomy" id="7917"/>
    <lineage>
        <taxon>Eukaryota</taxon>
        <taxon>Metazoa</taxon>
        <taxon>Chordata</taxon>
        <taxon>Craniata</taxon>
        <taxon>Vertebrata</taxon>
        <taxon>Euteleostomi</taxon>
        <taxon>Actinopterygii</taxon>
        <taxon>Neopterygii</taxon>
        <taxon>Holostei</taxon>
        <taxon>Semionotiformes</taxon>
        <taxon>Lepisosteidae</taxon>
        <taxon>Atractosteus</taxon>
    </lineage>
</organism>
<dbReference type="InterPro" id="IPR003877">
    <property type="entry name" value="SPRY_dom"/>
</dbReference>
<evidence type="ECO:0000256" key="15">
    <source>
        <dbReference type="ARBA" id="ARBA00022860"/>
    </source>
</evidence>
<keyword evidence="22" id="KW-0407">Ion channel</keyword>
<dbReference type="FunFam" id="2.80.10.50:FF:000006">
    <property type="entry name" value="Ryanodine receptor 2 (Cardiac)"/>
    <property type="match status" value="1"/>
</dbReference>
<keyword evidence="7" id="KW-0107">Calcium channel</keyword>
<dbReference type="FunFam" id="2.60.120.920:FF:000019">
    <property type="entry name" value="Ryanodine receptor 1 (skeletal)"/>
    <property type="match status" value="1"/>
</dbReference>
<dbReference type="InterPro" id="IPR001870">
    <property type="entry name" value="B30.2/SPRY"/>
</dbReference>
<dbReference type="GO" id="GO:0006941">
    <property type="term" value="P:striated muscle contraction"/>
    <property type="evidence" value="ECO:0007669"/>
    <property type="project" value="TreeGrafter"/>
</dbReference>
<dbReference type="SUPFAM" id="SSF82109">
    <property type="entry name" value="MIR domain"/>
    <property type="match status" value="2"/>
</dbReference>
<dbReference type="InterPro" id="IPR011992">
    <property type="entry name" value="EF-hand-dom_pair"/>
</dbReference>
<feature type="transmembrane region" description="Helical" evidence="31">
    <location>
        <begin position="5473"/>
        <end position="5494"/>
    </location>
</feature>
<comment type="subcellular location">
    <subcellularLocation>
        <location evidence="1">Sarcoplasmic reticulum membrane</location>
        <topology evidence="1">Multi-pass membrane protein</topology>
    </subcellularLocation>
</comment>
<feature type="compositionally biased region" description="Basic and acidic residues" evidence="30">
    <location>
        <begin position="2099"/>
        <end position="2146"/>
    </location>
</feature>
<dbReference type="CDD" id="cd12878">
    <property type="entry name" value="SPRY2_RyR"/>
    <property type="match status" value="1"/>
</dbReference>
<keyword evidence="29" id="KW-0175">Coiled coil</keyword>
<dbReference type="InterPro" id="IPR043136">
    <property type="entry name" value="B30.2/SPRY_sf"/>
</dbReference>
<keyword evidence="19 31" id="KW-0472">Membrane</keyword>
<evidence type="ECO:0000256" key="3">
    <source>
        <dbReference type="ARBA" id="ARBA00022448"/>
    </source>
</evidence>
<feature type="region of interest" description="Disordered" evidence="30">
    <location>
        <begin position="742"/>
        <end position="764"/>
    </location>
</feature>
<dbReference type="InterPro" id="IPR035761">
    <property type="entry name" value="SPRY1_RyR"/>
</dbReference>
<dbReference type="Pfam" id="PF01365">
    <property type="entry name" value="RYDR_ITPR"/>
    <property type="match status" value="2"/>
</dbReference>
<evidence type="ECO:0000256" key="2">
    <source>
        <dbReference type="ARBA" id="ARBA00014291"/>
    </source>
</evidence>
<dbReference type="GO" id="GO:0033017">
    <property type="term" value="C:sarcoplasmic reticulum membrane"/>
    <property type="evidence" value="ECO:0007669"/>
    <property type="project" value="UniProtKB-SubCell"/>
</dbReference>
<dbReference type="Pfam" id="PF00622">
    <property type="entry name" value="SPRY"/>
    <property type="match status" value="3"/>
</dbReference>
<dbReference type="Gene3D" id="2.80.10.50">
    <property type="match status" value="2"/>
</dbReference>
<feature type="compositionally biased region" description="Polar residues" evidence="30">
    <location>
        <begin position="115"/>
        <end position="124"/>
    </location>
</feature>
<feature type="region of interest" description="Disordered" evidence="30">
    <location>
        <begin position="2622"/>
        <end position="2695"/>
    </location>
</feature>
<dbReference type="InterPro" id="IPR005821">
    <property type="entry name" value="Ion_trans_dom"/>
</dbReference>
<gene>
    <name evidence="35" type="primary">Ryr1</name>
    <name evidence="35" type="ORF">GTO95_0005367</name>
</gene>
<keyword evidence="20" id="KW-0675">Receptor</keyword>
<keyword evidence="17 31" id="KW-1133">Transmembrane helix</keyword>
<evidence type="ECO:0000256" key="26">
    <source>
        <dbReference type="ARBA" id="ARBA00033030"/>
    </source>
</evidence>
<feature type="transmembrane region" description="Helical" evidence="31">
    <location>
        <begin position="5334"/>
        <end position="5356"/>
    </location>
</feature>
<evidence type="ECO:0000256" key="18">
    <source>
        <dbReference type="ARBA" id="ARBA00023065"/>
    </source>
</evidence>
<keyword evidence="3" id="KW-0813">Transport</keyword>
<dbReference type="GO" id="GO:0030018">
    <property type="term" value="C:Z disc"/>
    <property type="evidence" value="ECO:0007669"/>
    <property type="project" value="TreeGrafter"/>
</dbReference>
<dbReference type="InterPro" id="IPR003032">
    <property type="entry name" value="Ryanodine_rcpt"/>
</dbReference>
<feature type="domain" description="Rho-GAP" evidence="33">
    <location>
        <begin position="313"/>
        <end position="510"/>
    </location>
</feature>
<dbReference type="Gene3D" id="2.60.120.920">
    <property type="match status" value="3"/>
</dbReference>
<evidence type="ECO:0000256" key="27">
    <source>
        <dbReference type="ARBA" id="ARBA00045680"/>
    </source>
</evidence>
<keyword evidence="36" id="KW-1185">Reference proteome</keyword>
<keyword evidence="13" id="KW-0106">Calcium</keyword>
<evidence type="ECO:0000256" key="11">
    <source>
        <dbReference type="ARBA" id="ARBA00022741"/>
    </source>
</evidence>
<dbReference type="GO" id="GO:0034704">
    <property type="term" value="C:calcium channel complex"/>
    <property type="evidence" value="ECO:0007669"/>
    <property type="project" value="TreeGrafter"/>
</dbReference>
<evidence type="ECO:0000256" key="21">
    <source>
        <dbReference type="ARBA" id="ARBA00023286"/>
    </source>
</evidence>
<dbReference type="FunFam" id="1.25.10.30:FF:000002">
    <property type="entry name" value="ryanodine receptor isoform X2"/>
    <property type="match status" value="1"/>
</dbReference>
<keyword evidence="21" id="KW-1071">Ligand-gated ion channel</keyword>
<dbReference type="GO" id="GO:0006874">
    <property type="term" value="P:intracellular calcium ion homeostasis"/>
    <property type="evidence" value="ECO:0007669"/>
    <property type="project" value="InterPro"/>
</dbReference>
<dbReference type="Proteomes" id="UP000736164">
    <property type="component" value="Unassembled WGS sequence"/>
</dbReference>
<evidence type="ECO:0000259" key="32">
    <source>
        <dbReference type="PROSITE" id="PS50188"/>
    </source>
</evidence>
<comment type="subunit">
    <text evidence="28">Homotetramer. Can also form heterotetramers with RYR2. Identified in a complex composed of RYR1, PDE4D, PKA, FKBP1A and protein phosphatase 1 (PP1). Repeated very high-level exercise decreases interaction with PDE4D and protein phosphatase 1 (PP1). Interacts with CALM; CALM with bound calcium inhibits the RYR1 channel activity. Interacts with S100A1. Interacts with FKBP1A; this stabilizes the closed conformation of the channel. Interacts with CACNA1S; interaction with CACNA1S is important for activation of the RYR1 channel. Interacts with CACNB1. Interacts with TRDN and ASPH; these interactions stimulate RYR1 channel activity. Interacts with SELENON. Interacts with scorpion calcins (AC P0DPT1; AC P0DM30; AC A0A1L4BJ42; AC P59868; AC P60254; AC B8QG00; AC L0GBR1; AC P60252; AC P60253).</text>
</comment>
<evidence type="ECO:0000259" key="33">
    <source>
        <dbReference type="PROSITE" id="PS50238"/>
    </source>
</evidence>
<dbReference type="Pfam" id="PF02815">
    <property type="entry name" value="MIR"/>
    <property type="match status" value="1"/>
</dbReference>
<feature type="region of interest" description="Disordered" evidence="30">
    <location>
        <begin position="5289"/>
        <end position="5317"/>
    </location>
</feature>
<dbReference type="PANTHER" id="PTHR46399:SF10">
    <property type="entry name" value="RYANODINE RECEPTOR 1"/>
    <property type="match status" value="1"/>
</dbReference>
<feature type="region of interest" description="Disordered" evidence="30">
    <location>
        <begin position="70"/>
        <end position="133"/>
    </location>
</feature>
<evidence type="ECO:0000256" key="16">
    <source>
        <dbReference type="ARBA" id="ARBA00022951"/>
    </source>
</evidence>
<evidence type="ECO:0000256" key="24">
    <source>
        <dbReference type="ARBA" id="ARBA00032832"/>
    </source>
</evidence>
<feature type="compositionally biased region" description="Acidic residues" evidence="30">
    <location>
        <begin position="2630"/>
        <end position="2663"/>
    </location>
</feature>
<dbReference type="GO" id="GO:0005524">
    <property type="term" value="F:ATP binding"/>
    <property type="evidence" value="ECO:0007669"/>
    <property type="project" value="UniProtKB-KW"/>
</dbReference>
<dbReference type="InterPro" id="IPR009460">
    <property type="entry name" value="Ryanrecept_TM4-6"/>
</dbReference>
<evidence type="ECO:0000256" key="13">
    <source>
        <dbReference type="ARBA" id="ARBA00022837"/>
    </source>
</evidence>
<dbReference type="InterPro" id="IPR035762">
    <property type="entry name" value="SPRY3_RyR"/>
</dbReference>
<feature type="domain" description="B30.2/SPRY" evidence="32">
    <location>
        <begin position="2122"/>
        <end position="2333"/>
    </location>
</feature>
<dbReference type="SUPFAM" id="SSF100909">
    <property type="entry name" value="IP3 receptor type 1 binding core, domain 2"/>
    <property type="match status" value="2"/>
</dbReference>
<feature type="compositionally biased region" description="Acidic residues" evidence="30">
    <location>
        <begin position="2671"/>
        <end position="2695"/>
    </location>
</feature>
<dbReference type="EMBL" id="JAAWVO010039847">
    <property type="protein sequence ID" value="MBN3318437.1"/>
    <property type="molecule type" value="Genomic_DNA"/>
</dbReference>
<keyword evidence="18" id="KW-0406">Ion transport</keyword>
<feature type="transmembrane region" description="Helical" evidence="31">
    <location>
        <begin position="5259"/>
        <end position="5279"/>
    </location>
</feature>
<dbReference type="GO" id="GO:0005516">
    <property type="term" value="F:calmodulin binding"/>
    <property type="evidence" value="ECO:0007669"/>
    <property type="project" value="UniProtKB-KW"/>
</dbReference>
<dbReference type="Gene3D" id="6.20.350.10">
    <property type="match status" value="1"/>
</dbReference>
<dbReference type="PANTHER" id="PTHR46399">
    <property type="entry name" value="B30.2/SPRY DOMAIN-CONTAINING PROTEIN"/>
    <property type="match status" value="1"/>
</dbReference>
<dbReference type="InterPro" id="IPR035910">
    <property type="entry name" value="RyR/IP3R_RIH_dom_sf"/>
</dbReference>
<keyword evidence="6" id="KW-0109">Calcium transport</keyword>
<feature type="transmembrane region" description="Helical" evidence="31">
    <location>
        <begin position="5532"/>
        <end position="5552"/>
    </location>
</feature>
<evidence type="ECO:0000256" key="31">
    <source>
        <dbReference type="SAM" id="Phobius"/>
    </source>
</evidence>
<dbReference type="InterPro" id="IPR013662">
    <property type="entry name" value="RIH_assoc-dom"/>
</dbReference>
<dbReference type="InterPro" id="IPR016093">
    <property type="entry name" value="MIR_motif"/>
</dbReference>
<feature type="region of interest" description="Disordered" evidence="30">
    <location>
        <begin position="4207"/>
        <end position="4229"/>
    </location>
</feature>
<evidence type="ECO:0000256" key="30">
    <source>
        <dbReference type="SAM" id="MobiDB-lite"/>
    </source>
</evidence>
<dbReference type="GO" id="GO:0005790">
    <property type="term" value="C:smooth endoplasmic reticulum"/>
    <property type="evidence" value="ECO:0007669"/>
    <property type="project" value="TreeGrafter"/>
</dbReference>
<feature type="non-terminal residue" evidence="35">
    <location>
        <position position="5730"/>
    </location>
</feature>
<dbReference type="SMART" id="SM00324">
    <property type="entry name" value="RhoGAP"/>
    <property type="match status" value="1"/>
</dbReference>
<dbReference type="Gene3D" id="1.10.238.10">
    <property type="entry name" value="EF-hand"/>
    <property type="match status" value="1"/>
</dbReference>
<dbReference type="InterPro" id="IPR048581">
    <property type="entry name" value="RYDR_Jsol"/>
</dbReference>
<accession>A0A8J7NS32</accession>
<dbReference type="FunFam" id="1.10.287.70:FF:000017">
    <property type="entry name" value="ryanodine receptor isoform X2"/>
    <property type="match status" value="1"/>
</dbReference>